<evidence type="ECO:0000256" key="1">
    <source>
        <dbReference type="SAM" id="Phobius"/>
    </source>
</evidence>
<keyword evidence="4" id="KW-1185">Reference proteome</keyword>
<organism evidence="3 4">
    <name type="scientific">Shewanella atlantica</name>
    <dbReference type="NCBI Taxonomy" id="271099"/>
    <lineage>
        <taxon>Bacteria</taxon>
        <taxon>Pseudomonadati</taxon>
        <taxon>Pseudomonadota</taxon>
        <taxon>Gammaproteobacteria</taxon>
        <taxon>Alteromonadales</taxon>
        <taxon>Shewanellaceae</taxon>
        <taxon>Shewanella</taxon>
    </lineage>
</organism>
<evidence type="ECO:0000313" key="4">
    <source>
        <dbReference type="Proteomes" id="UP000282060"/>
    </source>
</evidence>
<dbReference type="EMBL" id="RXNV01000002">
    <property type="protein sequence ID" value="RTR33646.1"/>
    <property type="molecule type" value="Genomic_DNA"/>
</dbReference>
<dbReference type="AlphaFoldDB" id="A0A3S0KSV2"/>
<keyword evidence="1" id="KW-1133">Transmembrane helix</keyword>
<name>A0A3S0KSV2_9GAMM</name>
<feature type="transmembrane region" description="Helical" evidence="1">
    <location>
        <begin position="164"/>
        <end position="181"/>
    </location>
</feature>
<dbReference type="Gene3D" id="2.60.40.10">
    <property type="entry name" value="Immunoglobulins"/>
    <property type="match status" value="1"/>
</dbReference>
<evidence type="ECO:0008006" key="5">
    <source>
        <dbReference type="Google" id="ProtNLM"/>
    </source>
</evidence>
<accession>A0A3S0KSV2</accession>
<dbReference type="Proteomes" id="UP000282060">
    <property type="component" value="Unassembled WGS sequence"/>
</dbReference>
<proteinExistence type="predicted"/>
<gene>
    <name evidence="3" type="ORF">EKG39_08015</name>
</gene>
<keyword evidence="2" id="KW-0732">Signal</keyword>
<evidence type="ECO:0000256" key="2">
    <source>
        <dbReference type="SAM" id="SignalP"/>
    </source>
</evidence>
<keyword evidence="1" id="KW-0812">Transmembrane</keyword>
<evidence type="ECO:0000313" key="3">
    <source>
        <dbReference type="EMBL" id="RTR33646.1"/>
    </source>
</evidence>
<reference evidence="3 4" key="1">
    <citation type="submission" date="2018-12" db="EMBL/GenBank/DDBJ databases">
        <authorList>
            <person name="Yu L."/>
        </authorList>
    </citation>
    <scope>NUCLEOTIDE SEQUENCE [LARGE SCALE GENOMIC DNA]</scope>
    <source>
        <strain evidence="3 4">HAW-EB5</strain>
    </source>
</reference>
<protein>
    <recommendedName>
        <fullName evidence="5">Carboxypeptidase regulatory-like domain-containing protein</fullName>
    </recommendedName>
</protein>
<comment type="caution">
    <text evidence="3">The sequence shown here is derived from an EMBL/GenBank/DDBJ whole genome shotgun (WGS) entry which is preliminary data.</text>
</comment>
<dbReference type="RefSeq" id="WP_126505196.1">
    <property type="nucleotide sequence ID" value="NZ_RXNV01000002.1"/>
</dbReference>
<feature type="chain" id="PRO_5018779550" description="Carboxypeptidase regulatory-like domain-containing protein" evidence="2">
    <location>
        <begin position="22"/>
        <end position="186"/>
    </location>
</feature>
<dbReference type="InterPro" id="IPR013783">
    <property type="entry name" value="Ig-like_fold"/>
</dbReference>
<feature type="signal peptide" evidence="2">
    <location>
        <begin position="1"/>
        <end position="21"/>
    </location>
</feature>
<dbReference type="OrthoDB" id="8447011at2"/>
<sequence length="186" mass="20499">MPKFICLAILISLCLTNTAQAHRTKVFAWVDGTNLAGEVYFGGGERAKGAKVDLLVDKHLVASTDANEVGEFIFHNLEARDYQVSANAGQGHVATFAIAGSEFPEFVLSGSESTESRLRKPEIELADKNSDSCEVLYEAAMKKAIQPLRNQLDQYEANIRWHDVLGGMGYIFGLFGLWSLMRARRG</sequence>
<keyword evidence="1" id="KW-0472">Membrane</keyword>